<name>A0A4P6HMK4_9BACT</name>
<keyword evidence="2" id="KW-1185">Reference proteome</keyword>
<dbReference type="AlphaFoldDB" id="A0A4P6HMK4"/>
<evidence type="ECO:0008006" key="3">
    <source>
        <dbReference type="Google" id="ProtNLM"/>
    </source>
</evidence>
<dbReference type="InterPro" id="IPR032710">
    <property type="entry name" value="NTF2-like_dom_sf"/>
</dbReference>
<sequence length="140" mass="16677">MQNVILGWFATTNEHRPTAELLAFADDNIEFRYPNLPDIQHGHAALRAWYENILKWAFDEVHEVVNWERIEIKDNRAVVKLLVRWERREWIVGEAHSRYLANFSWQTYELKKLPSDGRILVTKKTVDKYEPTTPIYQPAQ</sequence>
<dbReference type="KEGG" id="dcb:C3Y92_14005"/>
<proteinExistence type="predicted"/>
<dbReference type="EMBL" id="CP026538">
    <property type="protein sequence ID" value="QAZ68275.1"/>
    <property type="molecule type" value="Genomic_DNA"/>
</dbReference>
<dbReference type="Gene3D" id="3.10.450.50">
    <property type="match status" value="1"/>
</dbReference>
<protein>
    <recommendedName>
        <fullName evidence="3">SnoaL-like domain-containing protein</fullName>
    </recommendedName>
</protein>
<dbReference type="SUPFAM" id="SSF54427">
    <property type="entry name" value="NTF2-like"/>
    <property type="match status" value="1"/>
</dbReference>
<gene>
    <name evidence="1" type="ORF">C3Y92_14005</name>
</gene>
<dbReference type="Proteomes" id="UP000293296">
    <property type="component" value="Chromosome"/>
</dbReference>
<evidence type="ECO:0000313" key="1">
    <source>
        <dbReference type="EMBL" id="QAZ68275.1"/>
    </source>
</evidence>
<evidence type="ECO:0000313" key="2">
    <source>
        <dbReference type="Proteomes" id="UP000293296"/>
    </source>
</evidence>
<organism evidence="1 2">
    <name type="scientific">Solidesulfovibrio carbinolicus</name>
    <dbReference type="NCBI Taxonomy" id="296842"/>
    <lineage>
        <taxon>Bacteria</taxon>
        <taxon>Pseudomonadati</taxon>
        <taxon>Thermodesulfobacteriota</taxon>
        <taxon>Desulfovibrionia</taxon>
        <taxon>Desulfovibrionales</taxon>
        <taxon>Desulfovibrionaceae</taxon>
        <taxon>Solidesulfovibrio</taxon>
    </lineage>
</organism>
<accession>A0A4P6HMK4</accession>
<reference evidence="1 2" key="1">
    <citation type="submission" date="2018-02" db="EMBL/GenBank/DDBJ databases">
        <title>Genome sequence of Desulfovibrio carbinolicus DSM 3852.</title>
        <authorList>
            <person name="Wilbanks E."/>
            <person name="Skennerton C.T."/>
            <person name="Orphan V.J."/>
        </authorList>
    </citation>
    <scope>NUCLEOTIDE SEQUENCE [LARGE SCALE GENOMIC DNA]</scope>
    <source>
        <strain evidence="1 2">DSM 3852</strain>
    </source>
</reference>